<evidence type="ECO:0000313" key="5">
    <source>
        <dbReference type="EMBL" id="MCC2164968.1"/>
    </source>
</evidence>
<organism evidence="5 6">
    <name type="scientific">Brotaphodocola catenula</name>
    <dbReference type="NCBI Taxonomy" id="2885361"/>
    <lineage>
        <taxon>Bacteria</taxon>
        <taxon>Bacillati</taxon>
        <taxon>Bacillota</taxon>
        <taxon>Clostridia</taxon>
        <taxon>Lachnospirales</taxon>
        <taxon>Lachnospiraceae</taxon>
        <taxon>Brotaphodocola</taxon>
    </lineage>
</organism>
<dbReference type="PANTHER" id="PTHR43390">
    <property type="entry name" value="SIGNAL PEPTIDASE I"/>
    <property type="match status" value="1"/>
</dbReference>
<dbReference type="InterPro" id="IPR000223">
    <property type="entry name" value="Pept_S26A_signal_pept_1"/>
</dbReference>
<dbReference type="CDD" id="cd06530">
    <property type="entry name" value="S26_SPase_I"/>
    <property type="match status" value="1"/>
</dbReference>
<comment type="catalytic activity">
    <reaction evidence="3">
        <text>Cleavage of hydrophobic, N-terminal signal or leader sequences from secreted and periplasmic proteins.</text>
        <dbReference type="EC" id="3.4.21.89"/>
    </reaction>
</comment>
<gene>
    <name evidence="5" type="primary">lepB</name>
    <name evidence="5" type="ORF">LKD32_08755</name>
</gene>
<dbReference type="Gene3D" id="2.10.109.10">
    <property type="entry name" value="Umud Fragment, subunit A"/>
    <property type="match status" value="1"/>
</dbReference>
<evidence type="ECO:0000256" key="3">
    <source>
        <dbReference type="RuleBase" id="RU362042"/>
    </source>
</evidence>
<evidence type="ECO:0000256" key="1">
    <source>
        <dbReference type="ARBA" id="ARBA00004401"/>
    </source>
</evidence>
<evidence type="ECO:0000259" key="4">
    <source>
        <dbReference type="Pfam" id="PF10502"/>
    </source>
</evidence>
<dbReference type="EMBL" id="JAJEPU010000022">
    <property type="protein sequence ID" value="MCC2164968.1"/>
    <property type="molecule type" value="Genomic_DNA"/>
</dbReference>
<accession>A0AAE3ANH8</accession>
<dbReference type="AlphaFoldDB" id="A0AAE3ANH8"/>
<keyword evidence="6" id="KW-1185">Reference proteome</keyword>
<name>A0AAE3ANH8_9FIRM</name>
<keyword evidence="3 5" id="KW-0378">Hydrolase</keyword>
<feature type="transmembrane region" description="Helical" evidence="3">
    <location>
        <begin position="20"/>
        <end position="45"/>
    </location>
</feature>
<keyword evidence="3" id="KW-1133">Transmembrane helix</keyword>
<dbReference type="InterPro" id="IPR019533">
    <property type="entry name" value="Peptidase_S26"/>
</dbReference>
<sequence length="177" mass="20493">MRKTTEKRDREERNWQREEIVMFFRNLAVMALTLIVMFGVVFGVYRVHDNAMSPRISAGDLLFYYRLEKQLRTQDVVVLRKDGKRYVGRVVAKSGDQVEVTEDACLKVNGNLIVETDIFYDTLRDGDHLDYPVILGDGQYFVLGDFRIGAEDSRYFGPVEKSEILGKVLILLRRTGF</sequence>
<feature type="domain" description="Peptidase S26" evidence="4">
    <location>
        <begin position="26"/>
        <end position="169"/>
    </location>
</feature>
<keyword evidence="3" id="KW-0472">Membrane</keyword>
<dbReference type="InterPro" id="IPR036286">
    <property type="entry name" value="LexA/Signal_pep-like_sf"/>
</dbReference>
<dbReference type="GO" id="GO:0004252">
    <property type="term" value="F:serine-type endopeptidase activity"/>
    <property type="evidence" value="ECO:0007669"/>
    <property type="project" value="InterPro"/>
</dbReference>
<dbReference type="Proteomes" id="UP001198962">
    <property type="component" value="Unassembled WGS sequence"/>
</dbReference>
<dbReference type="PANTHER" id="PTHR43390:SF1">
    <property type="entry name" value="CHLOROPLAST PROCESSING PEPTIDASE"/>
    <property type="match status" value="1"/>
</dbReference>
<comment type="caution">
    <text evidence="5">The sequence shown here is derived from an EMBL/GenBank/DDBJ whole genome shotgun (WGS) entry which is preliminary data.</text>
</comment>
<dbReference type="Pfam" id="PF10502">
    <property type="entry name" value="Peptidase_S26"/>
    <property type="match status" value="1"/>
</dbReference>
<comment type="similarity">
    <text evidence="2 3">Belongs to the peptidase S26 family.</text>
</comment>
<dbReference type="NCBIfam" id="TIGR02227">
    <property type="entry name" value="sigpep_I_bact"/>
    <property type="match status" value="1"/>
</dbReference>
<keyword evidence="3" id="KW-0812">Transmembrane</keyword>
<proteinExistence type="inferred from homology"/>
<evidence type="ECO:0000313" key="6">
    <source>
        <dbReference type="Proteomes" id="UP001198962"/>
    </source>
</evidence>
<evidence type="ECO:0000256" key="2">
    <source>
        <dbReference type="ARBA" id="ARBA00009370"/>
    </source>
</evidence>
<comment type="subcellular location">
    <subcellularLocation>
        <location evidence="1">Cell membrane</location>
        <topology evidence="1">Single-pass type II membrane protein</topology>
    </subcellularLocation>
    <subcellularLocation>
        <location evidence="3">Membrane</location>
        <topology evidence="3">Single-pass type II membrane protein</topology>
    </subcellularLocation>
</comment>
<protein>
    <recommendedName>
        <fullName evidence="3">Signal peptidase I</fullName>
        <ecNumber evidence="3">3.4.21.89</ecNumber>
    </recommendedName>
</protein>
<reference evidence="5" key="1">
    <citation type="submission" date="2021-10" db="EMBL/GenBank/DDBJ databases">
        <title>Anaerobic single-cell dispensing facilitates the cultivation of human gut bacteria.</title>
        <authorList>
            <person name="Afrizal A."/>
        </authorList>
    </citation>
    <scope>NUCLEOTIDE SEQUENCE</scope>
    <source>
        <strain evidence="5">CLA-AA-H274</strain>
    </source>
</reference>
<dbReference type="SUPFAM" id="SSF51306">
    <property type="entry name" value="LexA/Signal peptidase"/>
    <property type="match status" value="1"/>
</dbReference>
<dbReference type="GO" id="GO:0006465">
    <property type="term" value="P:signal peptide processing"/>
    <property type="evidence" value="ECO:0007669"/>
    <property type="project" value="InterPro"/>
</dbReference>
<dbReference type="GO" id="GO:0005886">
    <property type="term" value="C:plasma membrane"/>
    <property type="evidence" value="ECO:0007669"/>
    <property type="project" value="UniProtKB-SubCell"/>
</dbReference>
<dbReference type="RefSeq" id="WP_308451420.1">
    <property type="nucleotide sequence ID" value="NZ_JAJEPU010000022.1"/>
</dbReference>
<dbReference type="PRINTS" id="PR00727">
    <property type="entry name" value="LEADERPTASE"/>
</dbReference>
<dbReference type="EC" id="3.4.21.89" evidence="3"/>
<keyword evidence="3" id="KW-0645">Protease</keyword>
<dbReference type="GO" id="GO:0009003">
    <property type="term" value="F:signal peptidase activity"/>
    <property type="evidence" value="ECO:0007669"/>
    <property type="project" value="UniProtKB-EC"/>
</dbReference>